<dbReference type="Proteomes" id="UP001278050">
    <property type="component" value="Unassembled WGS sequence"/>
</dbReference>
<keyword evidence="2" id="KW-1185">Reference proteome</keyword>
<name>A0ABU4Q3K3_9GAMM</name>
<organism evidence="1 2">
    <name type="scientific">Ectopseudomonas alcaliphila</name>
    <dbReference type="NCBI Taxonomy" id="101564"/>
    <lineage>
        <taxon>Bacteria</taxon>
        <taxon>Pseudomonadati</taxon>
        <taxon>Pseudomonadota</taxon>
        <taxon>Gammaproteobacteria</taxon>
        <taxon>Pseudomonadales</taxon>
        <taxon>Pseudomonadaceae</taxon>
        <taxon>Ectopseudomonas</taxon>
    </lineage>
</organism>
<gene>
    <name evidence="1" type="ORF">SIM71_20400</name>
</gene>
<accession>A0ABU4Q3K3</accession>
<evidence type="ECO:0000313" key="2">
    <source>
        <dbReference type="Proteomes" id="UP001278050"/>
    </source>
</evidence>
<evidence type="ECO:0000313" key="1">
    <source>
        <dbReference type="EMBL" id="MDX5994428.1"/>
    </source>
</evidence>
<dbReference type="EMBL" id="JAWXXP010000001">
    <property type="protein sequence ID" value="MDX5994428.1"/>
    <property type="molecule type" value="Genomic_DNA"/>
</dbReference>
<dbReference type="RefSeq" id="WP_139804680.1">
    <property type="nucleotide sequence ID" value="NZ_CBCSET010000002.1"/>
</dbReference>
<reference evidence="1 2" key="1">
    <citation type="submission" date="2023-11" db="EMBL/GenBank/DDBJ databases">
        <title>MicrobeMod: A computational toolkit for identifying prokaryotic methylation and restriction-modification with nanopore sequencing.</title>
        <authorList>
            <person name="Crits-Christoph A."/>
            <person name="Kang S.C."/>
            <person name="Lee H."/>
            <person name="Ostrov N."/>
        </authorList>
    </citation>
    <scope>NUCLEOTIDE SEQUENCE [LARGE SCALE GENOMIC DNA]</scope>
    <source>
        <strain evidence="1 2">ATCC BAA-571</strain>
    </source>
</reference>
<comment type="caution">
    <text evidence="1">The sequence shown here is derived from an EMBL/GenBank/DDBJ whole genome shotgun (WGS) entry which is preliminary data.</text>
</comment>
<protein>
    <submittedName>
        <fullName evidence="1">Uncharacterized protein</fullName>
    </submittedName>
</protein>
<sequence length="327" mass="33965">MARVYHRDQAGAPALTYTSAVTIAQFAAFKAVLKACLVNGYGGIPAAGWLLVNEGEYFLVLRNGSASGYVCFSTSPAAPALMTIHVSATYTGMSGNVMTGDGLKTGKSAGNNIPHKQTLHSFVRSDLYCCWTLVADESTFVMGLGGSFSFSNVELIGTSLTDYGSLGTLYVGEDTAGNFIVCGGRETTGSTSTTATYGFSSAGFTSLRHPATGLLVDTGSIAVDTAPLFDGYGVNGLDATPLPKAYLAPLAWTSGGASGHFRGLCVDPGAMASAVSIGAQRLGHVGAVRIRTINSQIPLDDGYVYLVAPRDGVTGPFFLLTNNPEFW</sequence>
<proteinExistence type="predicted"/>